<accession>A0A914I8D9</accession>
<evidence type="ECO:0000256" key="2">
    <source>
        <dbReference type="SAM" id="Phobius"/>
    </source>
</evidence>
<dbReference type="WBParaSite" id="Gr19_v10_g8429.t1">
    <property type="protein sequence ID" value="Gr19_v10_g8429.t1"/>
    <property type="gene ID" value="Gr19_v10_g8429"/>
</dbReference>
<feature type="compositionally biased region" description="Low complexity" evidence="1">
    <location>
        <begin position="61"/>
        <end position="72"/>
    </location>
</feature>
<keyword evidence="2" id="KW-0472">Membrane</keyword>
<feature type="transmembrane region" description="Helical" evidence="2">
    <location>
        <begin position="117"/>
        <end position="135"/>
    </location>
</feature>
<keyword evidence="2" id="KW-1133">Transmembrane helix</keyword>
<feature type="region of interest" description="Disordered" evidence="1">
    <location>
        <begin position="58"/>
        <end position="105"/>
    </location>
</feature>
<name>A0A914I8D9_GLORO</name>
<protein>
    <submittedName>
        <fullName evidence="5">Uncharacterized protein</fullName>
    </submittedName>
</protein>
<keyword evidence="2" id="KW-0812">Transmembrane</keyword>
<feature type="chain" id="PRO_5037663603" evidence="3">
    <location>
        <begin position="23"/>
        <end position="140"/>
    </location>
</feature>
<keyword evidence="3" id="KW-0732">Signal</keyword>
<evidence type="ECO:0000256" key="3">
    <source>
        <dbReference type="SAM" id="SignalP"/>
    </source>
</evidence>
<dbReference type="Proteomes" id="UP000887572">
    <property type="component" value="Unplaced"/>
</dbReference>
<sequence length="140" mass="14611">MASRLPLCVLIVLCVSQLAANGAQPPSRHVGRLDALNIHKQRGQKFVMGAKQAVSEKLMDSTGTGVPTMPSTGSGGGTKSSEKSSPSGSTDQPPSSFGTTKAPGQKDAFAMTPLNRVLLALIALVLVIDVILIWVKCKKN</sequence>
<keyword evidence="4" id="KW-1185">Reference proteome</keyword>
<evidence type="ECO:0000313" key="5">
    <source>
        <dbReference type="WBParaSite" id="Gr19_v10_g8429.t1"/>
    </source>
</evidence>
<evidence type="ECO:0000313" key="4">
    <source>
        <dbReference type="Proteomes" id="UP000887572"/>
    </source>
</evidence>
<organism evidence="4 5">
    <name type="scientific">Globodera rostochiensis</name>
    <name type="common">Golden nematode worm</name>
    <name type="synonym">Heterodera rostochiensis</name>
    <dbReference type="NCBI Taxonomy" id="31243"/>
    <lineage>
        <taxon>Eukaryota</taxon>
        <taxon>Metazoa</taxon>
        <taxon>Ecdysozoa</taxon>
        <taxon>Nematoda</taxon>
        <taxon>Chromadorea</taxon>
        <taxon>Rhabditida</taxon>
        <taxon>Tylenchina</taxon>
        <taxon>Tylenchomorpha</taxon>
        <taxon>Tylenchoidea</taxon>
        <taxon>Heteroderidae</taxon>
        <taxon>Heteroderinae</taxon>
        <taxon>Globodera</taxon>
    </lineage>
</organism>
<reference evidence="5" key="1">
    <citation type="submission" date="2022-11" db="UniProtKB">
        <authorList>
            <consortium name="WormBaseParasite"/>
        </authorList>
    </citation>
    <scope>IDENTIFICATION</scope>
</reference>
<proteinExistence type="predicted"/>
<evidence type="ECO:0000256" key="1">
    <source>
        <dbReference type="SAM" id="MobiDB-lite"/>
    </source>
</evidence>
<feature type="signal peptide" evidence="3">
    <location>
        <begin position="1"/>
        <end position="22"/>
    </location>
</feature>
<dbReference type="AlphaFoldDB" id="A0A914I8D9"/>